<dbReference type="GO" id="GO:0016020">
    <property type="term" value="C:membrane"/>
    <property type="evidence" value="ECO:0007669"/>
    <property type="project" value="UniProtKB-SubCell"/>
</dbReference>
<dbReference type="InterPro" id="IPR024788">
    <property type="entry name" value="Malectin-like_Carb-bd_dom"/>
</dbReference>
<dbReference type="FunFam" id="3.30.200.20:FF:000039">
    <property type="entry name" value="receptor-like protein kinase FERONIA"/>
    <property type="match status" value="1"/>
</dbReference>
<keyword evidence="8 12" id="KW-0067">ATP-binding</keyword>
<feature type="transmembrane region" description="Helical" evidence="13">
    <location>
        <begin position="475"/>
        <end position="494"/>
    </location>
</feature>
<organism evidence="15 16">
    <name type="scientific">Oldenlandia corymbosa var. corymbosa</name>
    <dbReference type="NCBI Taxonomy" id="529605"/>
    <lineage>
        <taxon>Eukaryota</taxon>
        <taxon>Viridiplantae</taxon>
        <taxon>Streptophyta</taxon>
        <taxon>Embryophyta</taxon>
        <taxon>Tracheophyta</taxon>
        <taxon>Spermatophyta</taxon>
        <taxon>Magnoliopsida</taxon>
        <taxon>eudicotyledons</taxon>
        <taxon>Gunneridae</taxon>
        <taxon>Pentapetalae</taxon>
        <taxon>asterids</taxon>
        <taxon>lamiids</taxon>
        <taxon>Gentianales</taxon>
        <taxon>Rubiaceae</taxon>
        <taxon>Rubioideae</taxon>
        <taxon>Spermacoceae</taxon>
        <taxon>Hedyotis-Oldenlandia complex</taxon>
        <taxon>Oldenlandia</taxon>
    </lineage>
</organism>
<keyword evidence="2" id="KW-0723">Serine/threonine-protein kinase</keyword>
<keyword evidence="5" id="KW-0732">Signal</keyword>
<feature type="domain" description="Protein kinase" evidence="14">
    <location>
        <begin position="532"/>
        <end position="592"/>
    </location>
</feature>
<dbReference type="Gene3D" id="2.60.120.430">
    <property type="entry name" value="Galactose-binding lectin"/>
    <property type="match status" value="2"/>
</dbReference>
<evidence type="ECO:0000256" key="12">
    <source>
        <dbReference type="PROSITE-ProRule" id="PRU10141"/>
    </source>
</evidence>
<dbReference type="EMBL" id="OX459119">
    <property type="protein sequence ID" value="CAI9094533.1"/>
    <property type="molecule type" value="Genomic_DNA"/>
</dbReference>
<keyword evidence="10 13" id="KW-0472">Membrane</keyword>
<keyword evidence="9 13" id="KW-1133">Transmembrane helix</keyword>
<evidence type="ECO:0000256" key="3">
    <source>
        <dbReference type="ARBA" id="ARBA00022679"/>
    </source>
</evidence>
<keyword evidence="7" id="KW-0418">Kinase</keyword>
<protein>
    <submittedName>
        <fullName evidence="15">OLC1v1030291C1</fullName>
    </submittedName>
</protein>
<dbReference type="PROSITE" id="PS00107">
    <property type="entry name" value="PROTEIN_KINASE_ATP"/>
    <property type="match status" value="1"/>
</dbReference>
<evidence type="ECO:0000256" key="5">
    <source>
        <dbReference type="ARBA" id="ARBA00022729"/>
    </source>
</evidence>
<dbReference type="GO" id="GO:0004714">
    <property type="term" value="F:transmembrane receptor protein tyrosine kinase activity"/>
    <property type="evidence" value="ECO:0007669"/>
    <property type="project" value="InterPro"/>
</dbReference>
<dbReference type="InterPro" id="IPR045272">
    <property type="entry name" value="ANXUR1/2-like"/>
</dbReference>
<dbReference type="Proteomes" id="UP001161247">
    <property type="component" value="Chromosome 2"/>
</dbReference>
<evidence type="ECO:0000256" key="6">
    <source>
        <dbReference type="ARBA" id="ARBA00022741"/>
    </source>
</evidence>
<evidence type="ECO:0000256" key="1">
    <source>
        <dbReference type="ARBA" id="ARBA00004479"/>
    </source>
</evidence>
<evidence type="ECO:0000256" key="7">
    <source>
        <dbReference type="ARBA" id="ARBA00022777"/>
    </source>
</evidence>
<accession>A0AAV1CHA7</accession>
<dbReference type="SUPFAM" id="SSF56112">
    <property type="entry name" value="Protein kinase-like (PK-like)"/>
    <property type="match status" value="1"/>
</dbReference>
<dbReference type="PANTHER" id="PTHR34590:SF5">
    <property type="entry name" value="OS04G0586500 PROTEIN"/>
    <property type="match status" value="1"/>
</dbReference>
<dbReference type="GO" id="GO:0004674">
    <property type="term" value="F:protein serine/threonine kinase activity"/>
    <property type="evidence" value="ECO:0007669"/>
    <property type="project" value="UniProtKB-KW"/>
</dbReference>
<sequence length="592" mass="66276">MFQAILDENSQLETIMMLYIKANKLLLLIVTILVLSFLGIGVNIGSLLENLKNIANGGVADLISDAAINCGSVGSATSADGREWIGESGLKFKLSGESRSSSFRVGGGNHIPYRTSRISATEFRYTFAVIPGQKIVRLHFYPASYSGFEKWIDCFSVEAGPFTLLKDYSPSLAAKTLAKKYIIKEFCLNIEEYHRHLTITFYASLIGKSYAFVNGIEIISHPTGLYYTPENECGARIVGLSSNRLYIIDNSTALEVMHRFNIGGESINSMEDFRLFCHWDEDTDYLIDSHRARRVSHLALKFRHQNLQSFIVPAKIYQTSWKLEGASQAVYNFTWKVPVDLGFGYLVRLHFCELDCRMAERETRLFSVLINNQTVETKASVIGWGGDVGIPIYKDYLVLMERDDREGSSKSDHLLICLQSVDELVFGLLKGLEILKLSNLENNLAAHTNPVFPKGLSTCRTLENRHFSSLLDQNVIGSAMAILIVLLSILTYNLRKLWEENIHGGKSSKSSSVELSCRWFSLAEIKLATENFSEGCVIGKGGFGKVYKGVIPGVSQAVAIKRLNFYSRQGAREFWAEIKTLSKLRHIQLVSL</sequence>
<dbReference type="InterPro" id="IPR000719">
    <property type="entry name" value="Prot_kinase_dom"/>
</dbReference>
<feature type="binding site" evidence="12">
    <location>
        <position position="561"/>
    </location>
    <ligand>
        <name>ATP</name>
        <dbReference type="ChEBI" id="CHEBI:30616"/>
    </ligand>
</feature>
<keyword evidence="16" id="KW-1185">Reference proteome</keyword>
<dbReference type="AlphaFoldDB" id="A0AAV1CHA7"/>
<keyword evidence="11" id="KW-0325">Glycoprotein</keyword>
<dbReference type="FunFam" id="2.60.120.430:FF:000003">
    <property type="entry name" value="FERONIA receptor-like kinase"/>
    <property type="match status" value="1"/>
</dbReference>
<dbReference type="GO" id="GO:0005524">
    <property type="term" value="F:ATP binding"/>
    <property type="evidence" value="ECO:0007669"/>
    <property type="project" value="UniProtKB-UniRule"/>
</dbReference>
<dbReference type="Pfam" id="PF12819">
    <property type="entry name" value="Malectin_like"/>
    <property type="match status" value="1"/>
</dbReference>
<dbReference type="Pfam" id="PF07714">
    <property type="entry name" value="PK_Tyr_Ser-Thr"/>
    <property type="match status" value="1"/>
</dbReference>
<dbReference type="InterPro" id="IPR001245">
    <property type="entry name" value="Ser-Thr/Tyr_kinase_cat_dom"/>
</dbReference>
<dbReference type="Gene3D" id="3.30.200.20">
    <property type="entry name" value="Phosphorylase Kinase, domain 1"/>
    <property type="match status" value="1"/>
</dbReference>
<proteinExistence type="predicted"/>
<evidence type="ECO:0000256" key="11">
    <source>
        <dbReference type="ARBA" id="ARBA00023180"/>
    </source>
</evidence>
<evidence type="ECO:0000256" key="10">
    <source>
        <dbReference type="ARBA" id="ARBA00023136"/>
    </source>
</evidence>
<feature type="transmembrane region" description="Helical" evidence="13">
    <location>
        <begin position="25"/>
        <end position="48"/>
    </location>
</feature>
<evidence type="ECO:0000313" key="16">
    <source>
        <dbReference type="Proteomes" id="UP001161247"/>
    </source>
</evidence>
<evidence type="ECO:0000256" key="13">
    <source>
        <dbReference type="SAM" id="Phobius"/>
    </source>
</evidence>
<keyword evidence="4 13" id="KW-0812">Transmembrane</keyword>
<evidence type="ECO:0000256" key="8">
    <source>
        <dbReference type="ARBA" id="ARBA00022840"/>
    </source>
</evidence>
<evidence type="ECO:0000256" key="9">
    <source>
        <dbReference type="ARBA" id="ARBA00022989"/>
    </source>
</evidence>
<dbReference type="InterPro" id="IPR011009">
    <property type="entry name" value="Kinase-like_dom_sf"/>
</dbReference>
<dbReference type="FunFam" id="2.60.120.430:FF:000007">
    <property type="entry name" value="FERONIA receptor-like kinase"/>
    <property type="match status" value="1"/>
</dbReference>
<gene>
    <name evidence="15" type="ORF">OLC1_LOCUS5676</name>
</gene>
<evidence type="ECO:0000256" key="2">
    <source>
        <dbReference type="ARBA" id="ARBA00022527"/>
    </source>
</evidence>
<dbReference type="PANTHER" id="PTHR34590">
    <property type="entry name" value="OS03G0124300 PROTEIN-RELATED"/>
    <property type="match status" value="1"/>
</dbReference>
<comment type="subcellular location">
    <subcellularLocation>
        <location evidence="1">Membrane</location>
        <topology evidence="1">Single-pass type I membrane protein</topology>
    </subcellularLocation>
</comment>
<name>A0AAV1CHA7_OLDCO</name>
<dbReference type="InterPro" id="IPR017441">
    <property type="entry name" value="Protein_kinase_ATP_BS"/>
</dbReference>
<keyword evidence="6 12" id="KW-0547">Nucleotide-binding</keyword>
<evidence type="ECO:0000313" key="15">
    <source>
        <dbReference type="EMBL" id="CAI9094533.1"/>
    </source>
</evidence>
<dbReference type="PROSITE" id="PS50011">
    <property type="entry name" value="PROTEIN_KINASE_DOM"/>
    <property type="match status" value="1"/>
</dbReference>
<reference evidence="15" key="1">
    <citation type="submission" date="2023-03" db="EMBL/GenBank/DDBJ databases">
        <authorList>
            <person name="Julca I."/>
        </authorList>
    </citation>
    <scope>NUCLEOTIDE SEQUENCE</scope>
</reference>
<keyword evidence="3" id="KW-0808">Transferase</keyword>
<evidence type="ECO:0000256" key="4">
    <source>
        <dbReference type="ARBA" id="ARBA00022692"/>
    </source>
</evidence>
<evidence type="ECO:0000259" key="14">
    <source>
        <dbReference type="PROSITE" id="PS50011"/>
    </source>
</evidence>